<evidence type="ECO:0000313" key="3">
    <source>
        <dbReference type="Proteomes" id="UP000177052"/>
    </source>
</evidence>
<dbReference type="AlphaFoldDB" id="A0A1F6WBU9"/>
<reference evidence="2 3" key="1">
    <citation type="journal article" date="2016" name="Nat. Commun.">
        <title>Thousands of microbial genomes shed light on interconnected biogeochemical processes in an aquifer system.</title>
        <authorList>
            <person name="Anantharaman K."/>
            <person name="Brown C.T."/>
            <person name="Hug L.A."/>
            <person name="Sharon I."/>
            <person name="Castelle C.J."/>
            <person name="Probst A.J."/>
            <person name="Thomas B.C."/>
            <person name="Singh A."/>
            <person name="Wilkins M.J."/>
            <person name="Karaoz U."/>
            <person name="Brodie E.L."/>
            <person name="Williams K.H."/>
            <person name="Hubbard S.S."/>
            <person name="Banfield J.F."/>
        </authorList>
    </citation>
    <scope>NUCLEOTIDE SEQUENCE [LARGE SCALE GENOMIC DNA]</scope>
</reference>
<organism evidence="2 3">
    <name type="scientific">Candidatus Nomurabacteria bacterium RIFCSPHIGHO2_12_FULL_37_29</name>
    <dbReference type="NCBI Taxonomy" id="1801759"/>
    <lineage>
        <taxon>Bacteria</taxon>
        <taxon>Candidatus Nomuraibacteriota</taxon>
    </lineage>
</organism>
<gene>
    <name evidence="2" type="ORF">A3F19_00115</name>
</gene>
<feature type="transmembrane region" description="Helical" evidence="1">
    <location>
        <begin position="20"/>
        <end position="45"/>
    </location>
</feature>
<evidence type="ECO:0000313" key="2">
    <source>
        <dbReference type="EMBL" id="OGI79165.1"/>
    </source>
</evidence>
<sequence>MGWDFVKRVNSPLFSKREKVTAVTLSVLTALVLLLISLFLGLNIFKPRGEKKVMPAASAVATESFKVRKGSFGNRPRPYVASVQTKVSNGSRTLFPTTGCPDLLVVDFKYKITADEGKKLRKILNALDGIENVEVLTYRIVLNRPCVSEEFQFWTWEDVWREIPPALEKCFKK</sequence>
<keyword evidence="1" id="KW-0472">Membrane</keyword>
<name>A0A1F6WBU9_9BACT</name>
<protein>
    <submittedName>
        <fullName evidence="2">Uncharacterized protein</fullName>
    </submittedName>
</protein>
<keyword evidence="1" id="KW-0812">Transmembrane</keyword>
<keyword evidence="1" id="KW-1133">Transmembrane helix</keyword>
<proteinExistence type="predicted"/>
<comment type="caution">
    <text evidence="2">The sequence shown here is derived from an EMBL/GenBank/DDBJ whole genome shotgun (WGS) entry which is preliminary data.</text>
</comment>
<evidence type="ECO:0000256" key="1">
    <source>
        <dbReference type="SAM" id="Phobius"/>
    </source>
</evidence>
<dbReference type="EMBL" id="MFUJ01000023">
    <property type="protein sequence ID" value="OGI79165.1"/>
    <property type="molecule type" value="Genomic_DNA"/>
</dbReference>
<accession>A0A1F6WBU9</accession>
<dbReference type="Proteomes" id="UP000177052">
    <property type="component" value="Unassembled WGS sequence"/>
</dbReference>